<feature type="domain" description="A-factor biosynthesis hotdog" evidence="1">
    <location>
        <begin position="17"/>
        <end position="150"/>
    </location>
</feature>
<evidence type="ECO:0000259" key="1">
    <source>
        <dbReference type="Pfam" id="PF03756"/>
    </source>
</evidence>
<protein>
    <submittedName>
        <fullName evidence="2">AfsA-related hotdog domain-containing protein</fullName>
    </submittedName>
</protein>
<evidence type="ECO:0000313" key="2">
    <source>
        <dbReference type="EMBL" id="XDQ28365.1"/>
    </source>
</evidence>
<accession>A0AB39PBD6</accession>
<dbReference type="EMBL" id="CP163435">
    <property type="protein sequence ID" value="XDQ28365.1"/>
    <property type="molecule type" value="Genomic_DNA"/>
</dbReference>
<gene>
    <name evidence="2" type="ORF">AB5J56_28375</name>
</gene>
<dbReference type="RefSeq" id="WP_369236327.1">
    <property type="nucleotide sequence ID" value="NZ_CP163435.1"/>
</dbReference>
<dbReference type="InterPro" id="IPR005509">
    <property type="entry name" value="AfsA_hotdog_dom"/>
</dbReference>
<reference evidence="2" key="1">
    <citation type="submission" date="2024-07" db="EMBL/GenBank/DDBJ databases">
        <authorList>
            <person name="Yu S.T."/>
        </authorList>
    </citation>
    <scope>NUCLEOTIDE SEQUENCE</scope>
    <source>
        <strain evidence="2">R21</strain>
    </source>
</reference>
<proteinExistence type="predicted"/>
<dbReference type="AlphaFoldDB" id="A0AB39PBD6"/>
<dbReference type="Pfam" id="PF03756">
    <property type="entry name" value="AfsA"/>
    <property type="match status" value="2"/>
</dbReference>
<feature type="domain" description="A-factor biosynthesis hotdog" evidence="1">
    <location>
        <begin position="193"/>
        <end position="333"/>
    </location>
</feature>
<name>A0AB39PBD6_9ACTN</name>
<sequence>MDTVLALSPFFLGPQHLVHKPDSPEAFLLDAGTPVRQNFTFAAELPEAHPLFSDTTTPFHDLLFPVEALRQAAMFAARQYFRVPTKRITAVSASSTEITDVDPWRRTGESSRIALDLALTPVDVVTGVPRGLECEAVVSIGGRRCGRADGRLVFLSPGVHRGHRDAGRRQSEESIAAGWGHLDSAGVPAPEQVGHRDPRNVVIGLPVEDEDDGEQLLFPVDGAAAAAVLSDGSGEVPPALFLEASRQAALIAAAELNGFVPSHALLTHWQATFRGLAEPGLPLYCTVRGQQPGGGALAGGAPRVTVRDGAGRPTARLRLTFLQGDREVAQVSVTVLQDC</sequence>
<organism evidence="2">
    <name type="scientific">Streptomyces sp. R21</name>
    <dbReference type="NCBI Taxonomy" id="3238627"/>
    <lineage>
        <taxon>Bacteria</taxon>
        <taxon>Bacillati</taxon>
        <taxon>Actinomycetota</taxon>
        <taxon>Actinomycetes</taxon>
        <taxon>Kitasatosporales</taxon>
        <taxon>Streptomycetaceae</taxon>
        <taxon>Streptomyces</taxon>
    </lineage>
</organism>